<evidence type="ECO:0000313" key="3">
    <source>
        <dbReference type="Proteomes" id="UP001500390"/>
    </source>
</evidence>
<sequence length="102" mass="11275">MSDTPAANRSQVAQAETPDTIGAFPRLSDEQIAVLLVRGQRRTLTDGEVLTRPALRQPMTIQMVTKTCMAPAWPVVCRRSSAHFCPTCLPIERQRSRPPEGC</sequence>
<evidence type="ECO:0000313" key="2">
    <source>
        <dbReference type="EMBL" id="GAA4401232.1"/>
    </source>
</evidence>
<feature type="compositionally biased region" description="Polar residues" evidence="1">
    <location>
        <begin position="1"/>
        <end position="14"/>
    </location>
</feature>
<evidence type="ECO:0000256" key="1">
    <source>
        <dbReference type="SAM" id="MobiDB-lite"/>
    </source>
</evidence>
<feature type="region of interest" description="Disordered" evidence="1">
    <location>
        <begin position="1"/>
        <end position="23"/>
    </location>
</feature>
<name>A0ABP8K7E5_9MICO</name>
<accession>A0ABP8K7E5</accession>
<comment type="caution">
    <text evidence="2">The sequence shown here is derived from an EMBL/GenBank/DDBJ whole genome shotgun (WGS) entry which is preliminary data.</text>
</comment>
<gene>
    <name evidence="2" type="ORF">GCM10023153_29500</name>
</gene>
<dbReference type="Proteomes" id="UP001500390">
    <property type="component" value="Unassembled WGS sequence"/>
</dbReference>
<organism evidence="2 3">
    <name type="scientific">Ornithinibacter aureus</name>
    <dbReference type="NCBI Taxonomy" id="622664"/>
    <lineage>
        <taxon>Bacteria</taxon>
        <taxon>Bacillati</taxon>
        <taxon>Actinomycetota</taxon>
        <taxon>Actinomycetes</taxon>
        <taxon>Micrococcales</taxon>
        <taxon>Intrasporangiaceae</taxon>
        <taxon>Ornithinibacter</taxon>
    </lineage>
</organism>
<protein>
    <submittedName>
        <fullName evidence="2">Uncharacterized protein</fullName>
    </submittedName>
</protein>
<dbReference type="EMBL" id="BAABFX010000040">
    <property type="protein sequence ID" value="GAA4401232.1"/>
    <property type="molecule type" value="Genomic_DNA"/>
</dbReference>
<reference evidence="3" key="1">
    <citation type="journal article" date="2019" name="Int. J. Syst. Evol. Microbiol.">
        <title>The Global Catalogue of Microorganisms (GCM) 10K type strain sequencing project: providing services to taxonomists for standard genome sequencing and annotation.</title>
        <authorList>
            <consortium name="The Broad Institute Genomics Platform"/>
            <consortium name="The Broad Institute Genome Sequencing Center for Infectious Disease"/>
            <person name="Wu L."/>
            <person name="Ma J."/>
        </authorList>
    </citation>
    <scope>NUCLEOTIDE SEQUENCE [LARGE SCALE GENOMIC DNA]</scope>
    <source>
        <strain evidence="3">JCM 17738</strain>
    </source>
</reference>
<proteinExistence type="predicted"/>
<keyword evidence="3" id="KW-1185">Reference proteome</keyword>